<organism evidence="6 7">
    <name type="scientific">Armadillidium nasatum</name>
    <dbReference type="NCBI Taxonomy" id="96803"/>
    <lineage>
        <taxon>Eukaryota</taxon>
        <taxon>Metazoa</taxon>
        <taxon>Ecdysozoa</taxon>
        <taxon>Arthropoda</taxon>
        <taxon>Crustacea</taxon>
        <taxon>Multicrustacea</taxon>
        <taxon>Malacostraca</taxon>
        <taxon>Eumalacostraca</taxon>
        <taxon>Peracarida</taxon>
        <taxon>Isopoda</taxon>
        <taxon>Oniscidea</taxon>
        <taxon>Crinocheta</taxon>
        <taxon>Armadillidiidae</taxon>
        <taxon>Armadillidium</taxon>
    </lineage>
</organism>
<evidence type="ECO:0000256" key="2">
    <source>
        <dbReference type="ARBA" id="ARBA00022525"/>
    </source>
</evidence>
<dbReference type="GO" id="GO:0005319">
    <property type="term" value="F:lipid transporter activity"/>
    <property type="evidence" value="ECO:0007669"/>
    <property type="project" value="InterPro"/>
</dbReference>
<dbReference type="AlphaFoldDB" id="A0A5N5T7H8"/>
<gene>
    <name evidence="6" type="primary">APLP_1</name>
    <name evidence="6" type="ORF">Anas_03711</name>
</gene>
<dbReference type="InterPro" id="IPR001747">
    <property type="entry name" value="Vitellogenin_N"/>
</dbReference>
<sequence>MVGTASSIAFMASEIPTMPKDSVLISWVNSLHYIQRPGHDIISSLVDLIKIKDLPNEIYLSVGSLLNTYCRDNPSCSFHTPVVNVMKEYEKVIKSNCKTKRTDDKLKILLALRGIGNAGLASNSRITDALDRCLLETANEDEIRATAIDAFRRIPCNASRSSLETILRNELTDSELRIHSYLGLMKCANYETLHLIEDLFEREEVNQGAAMESNLIFSETSYIPRETSVNFTTDLFGRSYNLFEEFKLKKSSLPIDSSYNIATSSGFPLILKGEGSASIDSSLFFELDVSRILEGKAKLKGHFKPNFGLQLQISMLVDTYSSKSGVEMDTSIHTSSMIDGVVDIDGLNSISIDFNLPQEKMELLKLSSKLQLIHGSSETNEFNPENYLEEILNPKVPYEDAFDCLLVEYAFGIKLCWFKRHPRVESSPINQKILINGPVEYSIELKKNSPKTSSYTFRYRWNNDDKNLLFYLLFDTPGSPVQGKHLLQLEIDYVTSKVIFKYYTPRRSLDATGEYIWTPMVRRLNASINVNGMGDAALDIGYKVHDRNDQRIVIPIFQVL</sequence>
<dbReference type="SUPFAM" id="SSF56968">
    <property type="entry name" value="Lipovitellin-phosvitin complex, beta-sheet shell regions"/>
    <property type="match status" value="2"/>
</dbReference>
<dbReference type="OrthoDB" id="6484170at2759"/>
<dbReference type="Gene3D" id="2.20.80.10">
    <property type="entry name" value="Lipovitellin-phosvitin complex, chain A, domain 4"/>
    <property type="match status" value="1"/>
</dbReference>
<dbReference type="PANTHER" id="PTHR23345:SF15">
    <property type="entry name" value="VITELLOGENIN 1-RELATED"/>
    <property type="match status" value="1"/>
</dbReference>
<dbReference type="Gene3D" id="1.25.10.20">
    <property type="entry name" value="Vitellinogen, superhelical"/>
    <property type="match status" value="1"/>
</dbReference>
<dbReference type="EMBL" id="SEYY01007510">
    <property type="protein sequence ID" value="KAB7502442.1"/>
    <property type="molecule type" value="Genomic_DNA"/>
</dbReference>
<name>A0A5N5T7H8_9CRUS</name>
<dbReference type="GO" id="GO:0045735">
    <property type="term" value="F:nutrient reservoir activity"/>
    <property type="evidence" value="ECO:0007669"/>
    <property type="project" value="UniProtKB-KW"/>
</dbReference>
<dbReference type="InterPro" id="IPR009454">
    <property type="entry name" value="Lipid_transpt_open_b-sht"/>
</dbReference>
<dbReference type="InterPro" id="IPR015819">
    <property type="entry name" value="Lipid_transp_b-sht_shell"/>
</dbReference>
<dbReference type="SMART" id="SM01169">
    <property type="entry name" value="DUF1943"/>
    <property type="match status" value="1"/>
</dbReference>
<evidence type="ECO:0000313" key="6">
    <source>
        <dbReference type="EMBL" id="KAB7502442.1"/>
    </source>
</evidence>
<dbReference type="Proteomes" id="UP000326759">
    <property type="component" value="Unassembled WGS sequence"/>
</dbReference>
<reference evidence="6 7" key="1">
    <citation type="journal article" date="2019" name="PLoS Biol.">
        <title>Sex chromosomes control vertical transmission of feminizing Wolbachia symbionts in an isopod.</title>
        <authorList>
            <person name="Becking T."/>
            <person name="Chebbi M.A."/>
            <person name="Giraud I."/>
            <person name="Moumen B."/>
            <person name="Laverre T."/>
            <person name="Caubet Y."/>
            <person name="Peccoud J."/>
            <person name="Gilbert C."/>
            <person name="Cordaux R."/>
        </authorList>
    </citation>
    <scope>NUCLEOTIDE SEQUENCE [LARGE SCALE GENOMIC DNA]</scope>
    <source>
        <strain evidence="6">ANa2</strain>
        <tissue evidence="6">Whole body excluding digestive tract and cuticle</tissue>
    </source>
</reference>
<comment type="subcellular location">
    <subcellularLocation>
        <location evidence="1">Secreted</location>
    </subcellularLocation>
</comment>
<feature type="non-terminal residue" evidence="6">
    <location>
        <position position="560"/>
    </location>
</feature>
<evidence type="ECO:0000259" key="5">
    <source>
        <dbReference type="SMART" id="SM01169"/>
    </source>
</evidence>
<evidence type="ECO:0000313" key="7">
    <source>
        <dbReference type="Proteomes" id="UP000326759"/>
    </source>
</evidence>
<dbReference type="GO" id="GO:0005576">
    <property type="term" value="C:extracellular region"/>
    <property type="evidence" value="ECO:0007669"/>
    <property type="project" value="UniProtKB-SubCell"/>
</dbReference>
<dbReference type="InterPro" id="IPR015255">
    <property type="entry name" value="Vitellinogen_open_b-sht"/>
</dbReference>
<dbReference type="Pfam" id="PF09172">
    <property type="entry name" value="Vit_open_b-sht"/>
    <property type="match status" value="1"/>
</dbReference>
<comment type="caution">
    <text evidence="6">The sequence shown here is derived from an EMBL/GenBank/DDBJ whole genome shotgun (WGS) entry which is preliminary data.</text>
</comment>
<protein>
    <submittedName>
        <fullName evidence="6">Apolipophorin</fullName>
    </submittedName>
</protein>
<dbReference type="SUPFAM" id="SSF48431">
    <property type="entry name" value="Lipovitellin-phosvitin complex, superhelical domain"/>
    <property type="match status" value="1"/>
</dbReference>
<dbReference type="Pfam" id="PF06448">
    <property type="entry name" value="DUF1081"/>
    <property type="match status" value="1"/>
</dbReference>
<keyword evidence="4" id="KW-0325">Glycoprotein</keyword>
<dbReference type="Pfam" id="PF01347">
    <property type="entry name" value="Vitellogenin_N"/>
    <property type="match status" value="1"/>
</dbReference>
<dbReference type="PANTHER" id="PTHR23345">
    <property type="entry name" value="VITELLOGENIN-RELATED"/>
    <property type="match status" value="1"/>
</dbReference>
<keyword evidence="7" id="KW-1185">Reference proteome</keyword>
<proteinExistence type="predicted"/>
<keyword evidence="2" id="KW-0964">Secreted</keyword>
<dbReference type="InterPro" id="IPR011030">
    <property type="entry name" value="Lipovitellin_superhlx_dom"/>
</dbReference>
<accession>A0A5N5T7H8</accession>
<dbReference type="InterPro" id="IPR050733">
    <property type="entry name" value="Vitellogenin/Apolipophorin"/>
</dbReference>
<feature type="domain" description="Vitellinogen open beta-sheet" evidence="5">
    <location>
        <begin position="189"/>
        <end position="373"/>
    </location>
</feature>
<evidence type="ECO:0000256" key="1">
    <source>
        <dbReference type="ARBA" id="ARBA00004613"/>
    </source>
</evidence>
<evidence type="ECO:0000256" key="3">
    <source>
        <dbReference type="ARBA" id="ARBA00023157"/>
    </source>
</evidence>
<evidence type="ECO:0000256" key="4">
    <source>
        <dbReference type="ARBA" id="ARBA00023180"/>
    </source>
</evidence>
<keyword evidence="3" id="KW-1015">Disulfide bond</keyword>